<dbReference type="InterPro" id="IPR001238">
    <property type="entry name" value="DNA-binding_RecF"/>
</dbReference>
<keyword evidence="11 12" id="KW-0742">SOS response</keyword>
<dbReference type="InterPro" id="IPR042174">
    <property type="entry name" value="RecF_2"/>
</dbReference>
<keyword evidence="8 12" id="KW-0067">ATP-binding</keyword>
<dbReference type="Gene3D" id="3.40.50.300">
    <property type="entry name" value="P-loop containing nucleotide triphosphate hydrolases"/>
    <property type="match status" value="1"/>
</dbReference>
<accession>A0A1G8L7P9</accession>
<dbReference type="HAMAP" id="MF_00365">
    <property type="entry name" value="RecF"/>
    <property type="match status" value="1"/>
</dbReference>
<evidence type="ECO:0000256" key="1">
    <source>
        <dbReference type="ARBA" id="ARBA00004496"/>
    </source>
</evidence>
<comment type="function">
    <text evidence="12 13">The RecF protein is involved in DNA metabolism; it is required for DNA replication and normal SOS inducibility. RecF binds preferentially to single-stranded, linear DNA. It also seems to bind ATP.</text>
</comment>
<dbReference type="Proteomes" id="UP000183255">
    <property type="component" value="Unassembled WGS sequence"/>
</dbReference>
<dbReference type="GO" id="GO:0006302">
    <property type="term" value="P:double-strand break repair"/>
    <property type="evidence" value="ECO:0007669"/>
    <property type="project" value="TreeGrafter"/>
</dbReference>
<dbReference type="CDD" id="cd03242">
    <property type="entry name" value="ABC_RecF"/>
    <property type="match status" value="1"/>
</dbReference>
<dbReference type="InterPro" id="IPR027417">
    <property type="entry name" value="P-loop_NTPase"/>
</dbReference>
<dbReference type="GO" id="GO:0003697">
    <property type="term" value="F:single-stranded DNA binding"/>
    <property type="evidence" value="ECO:0007669"/>
    <property type="project" value="UniProtKB-UniRule"/>
</dbReference>
<gene>
    <name evidence="12" type="primary">recF</name>
    <name evidence="15" type="ORF">SAMN05421804_1035</name>
</gene>
<evidence type="ECO:0000256" key="3">
    <source>
        <dbReference type="ARBA" id="ARBA00020170"/>
    </source>
</evidence>
<evidence type="ECO:0000256" key="4">
    <source>
        <dbReference type="ARBA" id="ARBA00022490"/>
    </source>
</evidence>
<dbReference type="GO" id="GO:0000731">
    <property type="term" value="P:DNA synthesis involved in DNA repair"/>
    <property type="evidence" value="ECO:0007669"/>
    <property type="project" value="TreeGrafter"/>
</dbReference>
<protein>
    <recommendedName>
        <fullName evidence="3 12">DNA replication and repair protein RecF</fullName>
    </recommendedName>
</protein>
<dbReference type="PROSITE" id="PS00617">
    <property type="entry name" value="RECF_1"/>
    <property type="match status" value="1"/>
</dbReference>
<evidence type="ECO:0000256" key="10">
    <source>
        <dbReference type="ARBA" id="ARBA00023204"/>
    </source>
</evidence>
<evidence type="ECO:0000256" key="2">
    <source>
        <dbReference type="ARBA" id="ARBA00008016"/>
    </source>
</evidence>
<feature type="binding site" evidence="12">
    <location>
        <begin position="30"/>
        <end position="37"/>
    </location>
    <ligand>
        <name>ATP</name>
        <dbReference type="ChEBI" id="CHEBI:30616"/>
    </ligand>
</feature>
<reference evidence="15 16" key="1">
    <citation type="submission" date="2016-10" db="EMBL/GenBank/DDBJ databases">
        <authorList>
            <person name="de Groot N.N."/>
        </authorList>
    </citation>
    <scope>NUCLEOTIDE SEQUENCE [LARGE SCALE GENOMIC DNA]</scope>
    <source>
        <strain evidence="15 16">CGMCC 1.5058</strain>
    </source>
</reference>
<evidence type="ECO:0000256" key="9">
    <source>
        <dbReference type="ARBA" id="ARBA00023125"/>
    </source>
</evidence>
<evidence type="ECO:0000313" key="16">
    <source>
        <dbReference type="Proteomes" id="UP000183255"/>
    </source>
</evidence>
<organism evidence="15 16">
    <name type="scientific">Proteiniclasticum ruminis</name>
    <dbReference type="NCBI Taxonomy" id="398199"/>
    <lineage>
        <taxon>Bacteria</taxon>
        <taxon>Bacillati</taxon>
        <taxon>Bacillota</taxon>
        <taxon>Clostridia</taxon>
        <taxon>Eubacteriales</taxon>
        <taxon>Clostridiaceae</taxon>
        <taxon>Proteiniclasticum</taxon>
    </lineage>
</organism>
<evidence type="ECO:0000256" key="6">
    <source>
        <dbReference type="ARBA" id="ARBA00022741"/>
    </source>
</evidence>
<dbReference type="GO" id="GO:0009432">
    <property type="term" value="P:SOS response"/>
    <property type="evidence" value="ECO:0007669"/>
    <property type="project" value="UniProtKB-UniRule"/>
</dbReference>
<evidence type="ECO:0000259" key="14">
    <source>
        <dbReference type="Pfam" id="PF02463"/>
    </source>
</evidence>
<keyword evidence="9 12" id="KW-0238">DNA-binding</keyword>
<dbReference type="GO" id="GO:0005737">
    <property type="term" value="C:cytoplasm"/>
    <property type="evidence" value="ECO:0007669"/>
    <property type="project" value="UniProtKB-SubCell"/>
</dbReference>
<dbReference type="PROSITE" id="PS00618">
    <property type="entry name" value="RECF_2"/>
    <property type="match status" value="1"/>
</dbReference>
<keyword evidence="4 12" id="KW-0963">Cytoplasm</keyword>
<evidence type="ECO:0000256" key="13">
    <source>
        <dbReference type="RuleBase" id="RU000578"/>
    </source>
</evidence>
<keyword evidence="6 12" id="KW-0547">Nucleotide-binding</keyword>
<keyword evidence="7 12" id="KW-0227">DNA damage</keyword>
<dbReference type="Pfam" id="PF02463">
    <property type="entry name" value="SMC_N"/>
    <property type="match status" value="1"/>
</dbReference>
<proteinExistence type="inferred from homology"/>
<evidence type="ECO:0000256" key="11">
    <source>
        <dbReference type="ARBA" id="ARBA00023236"/>
    </source>
</evidence>
<dbReference type="GO" id="GO:0005524">
    <property type="term" value="F:ATP binding"/>
    <property type="evidence" value="ECO:0007669"/>
    <property type="project" value="UniProtKB-UniRule"/>
</dbReference>
<sequence>MKIRNISMMNYRNYDQLNIELGKDVNVFQGENAQGKTNILEAIYYCAFGRSHRTVKSKDLILWKQSIAQIKVYIEKDRLDKTIDIQMLSDGRKSVSINKVKLTKIGDLLGVLNVVMFSPEDLKIVKESPGIRRRFLDMEISQLDKGYYNALVGYNKVLQERNALLKSRRMDRNVLDIYDVKLAEYGSYIVKQRINYVALLNTHGKPIHYEITTGKEEIDYEYKCSFSLEGDLKENLRKELYRKRDTDIERGTTSSGVHRDDFTIHINGIDAKDFGSQGQQRTSVLTMKFASLEIIKKLKGEYPLLLLDDVLSELDLSRKKFILKSIENIQTVITCTGVENVEAYLTGSYRLFTVRNGTVEQGGV</sequence>
<evidence type="ECO:0000256" key="7">
    <source>
        <dbReference type="ARBA" id="ARBA00022763"/>
    </source>
</evidence>
<dbReference type="EMBL" id="FNDZ01000003">
    <property type="protein sequence ID" value="SDI51622.1"/>
    <property type="molecule type" value="Genomic_DNA"/>
</dbReference>
<evidence type="ECO:0000256" key="12">
    <source>
        <dbReference type="HAMAP-Rule" id="MF_00365"/>
    </source>
</evidence>
<dbReference type="GO" id="GO:0006260">
    <property type="term" value="P:DNA replication"/>
    <property type="evidence" value="ECO:0007669"/>
    <property type="project" value="UniProtKB-UniRule"/>
</dbReference>
<dbReference type="InterPro" id="IPR003395">
    <property type="entry name" value="RecF/RecN/SMC_N"/>
</dbReference>
<dbReference type="AlphaFoldDB" id="A0A1G8L7P9"/>
<keyword evidence="5 12" id="KW-0235">DNA replication</keyword>
<dbReference type="NCBIfam" id="TIGR00611">
    <property type="entry name" value="recf"/>
    <property type="match status" value="1"/>
</dbReference>
<evidence type="ECO:0000256" key="8">
    <source>
        <dbReference type="ARBA" id="ARBA00022840"/>
    </source>
</evidence>
<keyword evidence="10 12" id="KW-0234">DNA repair</keyword>
<dbReference type="RefSeq" id="WP_031575600.1">
    <property type="nucleotide sequence ID" value="NZ_FNDZ01000003.1"/>
</dbReference>
<dbReference type="SUPFAM" id="SSF52540">
    <property type="entry name" value="P-loop containing nucleoside triphosphate hydrolases"/>
    <property type="match status" value="1"/>
</dbReference>
<dbReference type="PANTHER" id="PTHR32182:SF0">
    <property type="entry name" value="DNA REPLICATION AND REPAIR PROTEIN RECF"/>
    <property type="match status" value="1"/>
</dbReference>
<name>A0A1G8L7P9_9CLOT</name>
<evidence type="ECO:0000313" key="15">
    <source>
        <dbReference type="EMBL" id="SDI51622.1"/>
    </source>
</evidence>
<dbReference type="Gene3D" id="1.20.1050.90">
    <property type="entry name" value="RecF/RecN/SMC, N-terminal domain"/>
    <property type="match status" value="1"/>
</dbReference>
<dbReference type="PANTHER" id="PTHR32182">
    <property type="entry name" value="DNA REPLICATION AND REPAIR PROTEIN RECF"/>
    <property type="match status" value="1"/>
</dbReference>
<comment type="subcellular location">
    <subcellularLocation>
        <location evidence="1 12 13">Cytoplasm</location>
    </subcellularLocation>
</comment>
<dbReference type="InterPro" id="IPR018078">
    <property type="entry name" value="DNA-binding_RecF_CS"/>
</dbReference>
<feature type="domain" description="RecF/RecN/SMC N-terminal" evidence="14">
    <location>
        <begin position="3"/>
        <end position="357"/>
    </location>
</feature>
<evidence type="ECO:0000256" key="5">
    <source>
        <dbReference type="ARBA" id="ARBA00022705"/>
    </source>
</evidence>
<comment type="similarity">
    <text evidence="2 12 13">Belongs to the RecF family.</text>
</comment>